<accession>A0AAV5S6M8</accession>
<keyword evidence="2" id="KW-1185">Reference proteome</keyword>
<name>A0AAV5S6M8_9BILA</name>
<feature type="non-terminal residue" evidence="1">
    <location>
        <position position="1"/>
    </location>
</feature>
<organism evidence="1 2">
    <name type="scientific">Pristionchus entomophagus</name>
    <dbReference type="NCBI Taxonomy" id="358040"/>
    <lineage>
        <taxon>Eukaryota</taxon>
        <taxon>Metazoa</taxon>
        <taxon>Ecdysozoa</taxon>
        <taxon>Nematoda</taxon>
        <taxon>Chromadorea</taxon>
        <taxon>Rhabditida</taxon>
        <taxon>Rhabditina</taxon>
        <taxon>Diplogasteromorpha</taxon>
        <taxon>Diplogasteroidea</taxon>
        <taxon>Neodiplogasteridae</taxon>
        <taxon>Pristionchus</taxon>
    </lineage>
</organism>
<evidence type="ECO:0000313" key="2">
    <source>
        <dbReference type="Proteomes" id="UP001432027"/>
    </source>
</evidence>
<proteinExistence type="predicted"/>
<evidence type="ECO:0000313" key="1">
    <source>
        <dbReference type="EMBL" id="GMS78462.1"/>
    </source>
</evidence>
<comment type="caution">
    <text evidence="1">The sequence shown here is derived from an EMBL/GenBank/DDBJ whole genome shotgun (WGS) entry which is preliminary data.</text>
</comment>
<protein>
    <submittedName>
        <fullName evidence="1">Uncharacterized protein</fullName>
    </submittedName>
</protein>
<gene>
    <name evidence="1" type="ORF">PENTCL1PPCAC_637</name>
</gene>
<reference evidence="1" key="1">
    <citation type="submission" date="2023-10" db="EMBL/GenBank/DDBJ databases">
        <title>Genome assembly of Pristionchus species.</title>
        <authorList>
            <person name="Yoshida K."/>
            <person name="Sommer R.J."/>
        </authorList>
    </citation>
    <scope>NUCLEOTIDE SEQUENCE</scope>
    <source>
        <strain evidence="1">RS0144</strain>
    </source>
</reference>
<dbReference type="EMBL" id="BTSX01000001">
    <property type="protein sequence ID" value="GMS78462.1"/>
    <property type="molecule type" value="Genomic_DNA"/>
</dbReference>
<dbReference type="Proteomes" id="UP001432027">
    <property type="component" value="Unassembled WGS sequence"/>
</dbReference>
<dbReference type="AlphaFoldDB" id="A0AAV5S6M8"/>
<sequence>RVGRISSVYFDPMLASAPLKALSSSKVRLNFFITLISVSFRAHLSMNHDAELSIISLFSVNCFAFIKRFFIIHRGSCLNFLCDDTLFFLHNHRRSKLDSVYHRIQYACLEVSVDIFDYGIGFGDYMETSSILHNNLLLEFLRNDNRE</sequence>